<feature type="transmembrane region" description="Helical" evidence="6">
    <location>
        <begin position="678"/>
        <end position="700"/>
    </location>
</feature>
<keyword evidence="4 6" id="KW-1133">Transmembrane helix</keyword>
<evidence type="ECO:0000259" key="8">
    <source>
        <dbReference type="Pfam" id="PF12704"/>
    </source>
</evidence>
<feature type="transmembrane region" description="Helical" evidence="6">
    <location>
        <begin position="733"/>
        <end position="753"/>
    </location>
</feature>
<evidence type="ECO:0000256" key="4">
    <source>
        <dbReference type="ARBA" id="ARBA00022989"/>
    </source>
</evidence>
<dbReference type="RefSeq" id="WP_254153976.1">
    <property type="nucleotide sequence ID" value="NZ_JAHESD010000024.1"/>
</dbReference>
<feature type="domain" description="MacB-like periplasmic core" evidence="8">
    <location>
        <begin position="436"/>
        <end position="606"/>
    </location>
</feature>
<evidence type="ECO:0000256" key="3">
    <source>
        <dbReference type="ARBA" id="ARBA00022692"/>
    </source>
</evidence>
<reference evidence="9 10" key="1">
    <citation type="submission" date="2021-05" db="EMBL/GenBank/DDBJ databases">
        <title>A Polyphasic approach of four new species of the genus Ohtaekwangia: Ohtaekwangia histidinii sp. nov., Ohtaekwangia cretensis sp. nov., Ohtaekwangia indiensis sp. nov., Ohtaekwangia reichenbachii sp. nov. from diverse environment.</title>
        <authorList>
            <person name="Octaviana S."/>
        </authorList>
    </citation>
    <scope>NUCLEOTIDE SEQUENCE [LARGE SCALE GENOMIC DNA]</scope>
    <source>
        <strain evidence="9 10">PWU20</strain>
    </source>
</reference>
<organism evidence="9 10">
    <name type="scientific">Chryseosolibacter indicus</name>
    <dbReference type="NCBI Taxonomy" id="2782351"/>
    <lineage>
        <taxon>Bacteria</taxon>
        <taxon>Pseudomonadati</taxon>
        <taxon>Bacteroidota</taxon>
        <taxon>Cytophagia</taxon>
        <taxon>Cytophagales</taxon>
        <taxon>Chryseotaleaceae</taxon>
        <taxon>Chryseosolibacter</taxon>
    </lineage>
</organism>
<comment type="subcellular location">
    <subcellularLocation>
        <location evidence="1">Cell membrane</location>
        <topology evidence="1">Multi-pass membrane protein</topology>
    </subcellularLocation>
</comment>
<evidence type="ECO:0000256" key="2">
    <source>
        <dbReference type="ARBA" id="ARBA00022475"/>
    </source>
</evidence>
<name>A0ABS5VRG5_9BACT</name>
<dbReference type="Pfam" id="PF02687">
    <property type="entry name" value="FtsX"/>
    <property type="match status" value="2"/>
</dbReference>
<feature type="transmembrane region" description="Helical" evidence="6">
    <location>
        <begin position="388"/>
        <end position="412"/>
    </location>
</feature>
<dbReference type="InterPro" id="IPR003838">
    <property type="entry name" value="ABC3_permease_C"/>
</dbReference>
<feature type="transmembrane region" description="Helical" evidence="6">
    <location>
        <begin position="433"/>
        <end position="457"/>
    </location>
</feature>
<comment type="caution">
    <text evidence="9">The sequence shown here is derived from an EMBL/GenBank/DDBJ whole genome shotgun (WGS) entry which is preliminary data.</text>
</comment>
<feature type="domain" description="ABC3 transporter permease C-terminal" evidence="7">
    <location>
        <begin position="681"/>
        <end position="794"/>
    </location>
</feature>
<evidence type="ECO:0000256" key="5">
    <source>
        <dbReference type="ARBA" id="ARBA00023136"/>
    </source>
</evidence>
<feature type="transmembrane region" description="Helical" evidence="6">
    <location>
        <begin position="345"/>
        <end position="368"/>
    </location>
</feature>
<evidence type="ECO:0000313" key="10">
    <source>
        <dbReference type="Proteomes" id="UP000772618"/>
    </source>
</evidence>
<dbReference type="InterPro" id="IPR025857">
    <property type="entry name" value="MacB_PCD"/>
</dbReference>
<dbReference type="Pfam" id="PF12704">
    <property type="entry name" value="MacB_PCD"/>
    <property type="match status" value="2"/>
</dbReference>
<feature type="transmembrane region" description="Helical" evidence="6">
    <location>
        <begin position="765"/>
        <end position="784"/>
    </location>
</feature>
<evidence type="ECO:0000259" key="7">
    <source>
        <dbReference type="Pfam" id="PF02687"/>
    </source>
</evidence>
<evidence type="ECO:0000256" key="1">
    <source>
        <dbReference type="ARBA" id="ARBA00004651"/>
    </source>
</evidence>
<dbReference type="PANTHER" id="PTHR30572">
    <property type="entry name" value="MEMBRANE COMPONENT OF TRANSPORTER-RELATED"/>
    <property type="match status" value="1"/>
</dbReference>
<keyword evidence="3 6" id="KW-0812">Transmembrane</keyword>
<feature type="domain" description="ABC3 transporter permease C-terminal" evidence="7">
    <location>
        <begin position="300"/>
        <end position="416"/>
    </location>
</feature>
<keyword evidence="2" id="KW-1003">Cell membrane</keyword>
<accession>A0ABS5VRG5</accession>
<feature type="transmembrane region" description="Helical" evidence="6">
    <location>
        <begin position="21"/>
        <end position="42"/>
    </location>
</feature>
<feature type="transmembrane region" description="Helical" evidence="6">
    <location>
        <begin position="293"/>
        <end position="314"/>
    </location>
</feature>
<feature type="domain" description="MacB-like periplasmic core" evidence="8">
    <location>
        <begin position="20"/>
        <end position="236"/>
    </location>
</feature>
<dbReference type="PANTHER" id="PTHR30572:SF18">
    <property type="entry name" value="ABC-TYPE MACROLIDE FAMILY EXPORT SYSTEM PERMEASE COMPONENT 2"/>
    <property type="match status" value="1"/>
</dbReference>
<gene>
    <name evidence="9" type="ORF">KK060_12030</name>
</gene>
<dbReference type="Proteomes" id="UP000772618">
    <property type="component" value="Unassembled WGS sequence"/>
</dbReference>
<keyword evidence="10" id="KW-1185">Reference proteome</keyword>
<dbReference type="InterPro" id="IPR050250">
    <property type="entry name" value="Macrolide_Exporter_MacB"/>
</dbReference>
<dbReference type="PROSITE" id="PS51257">
    <property type="entry name" value="PROKAR_LIPOPROTEIN"/>
    <property type="match status" value="1"/>
</dbReference>
<proteinExistence type="predicted"/>
<protein>
    <submittedName>
        <fullName evidence="9">ABC transporter permease</fullName>
    </submittedName>
</protein>
<dbReference type="EMBL" id="JAHESD010000024">
    <property type="protein sequence ID" value="MBT1704013.1"/>
    <property type="molecule type" value="Genomic_DNA"/>
</dbReference>
<sequence length="801" mass="89689">MLQNYFKVALRNILKYKFFSAINILGMTIGITACLLIILYIADEISYDKFHSRAERIYQVGLHGKISGQDIRTASTCPPMASTLVAEIPEVEAATRISPYWGKPSVKYNGKAFTEEKVIFADSNFFQFFSFKLLDGDIATALKEPNTVVVTEATAKKYFGNEQAMGKLLVIGNDNRSYKVTGIAANTPGNSHFSFNMLISASSNEGLKSTVWLNNYLYSYFLLRENAHVEQVNEKFKFLVEKYVGPEAERFMGISLKQMRSQGGEYGYYSTKLTDIHLHSTSKDDIEAGGNVMYIYFFAAIGLFIIVIACINFMNLSTARSAGRAKEVGLRKTLGSLRGQMVGQFLAESTVYSFAAVIFALVACYFLLPHFNLLSGKQLGMATLVSPLFISGLVTLVIIVGLVAGSYPAFYLTSFNAVEVLKGKVRAGMKSKGVRSFLVVFQFALSIFLIIFTLVVYQQIQYMQEKNMGIDKSNVLILQNTGRLGVNKEAFRNALAQQSGVTKLSYTNNTFPGVNSTTVFKEAGSEQDHIMGIYYADYDHMDVMKFEMKEGRYFSKEFPSDSMGIILNEAAAKEFGYQNPVGEEILYKDNGTTERLKVVGVVKNFNFESFKSQVRPLSIRLRKNENNLLIRYEGSAQSLISTIERLWRDNSSNEPFEYTFLDQEFDQLFRVEQRMGTIFSIFSALAIFIASLGLFALAAFTSEQRTKEIGIRKAMGATVFSLTVLLSREFTKLVLIAFVPAALTGWFISNHWLSGFVYRIEVSPWIIVLSGVTAVLIAWITVCYQSIKAAIANPVHSLRYE</sequence>
<evidence type="ECO:0000256" key="6">
    <source>
        <dbReference type="SAM" id="Phobius"/>
    </source>
</evidence>
<evidence type="ECO:0000313" key="9">
    <source>
        <dbReference type="EMBL" id="MBT1704013.1"/>
    </source>
</evidence>
<keyword evidence="5 6" id="KW-0472">Membrane</keyword>